<dbReference type="RefSeq" id="WP_010792802.1">
    <property type="nucleotide sequence ID" value="NZ_CP015879.1"/>
</dbReference>
<organism evidence="1 2">
    <name type="scientific">Pseudomonas citronellolis</name>
    <dbReference type="NCBI Taxonomy" id="53408"/>
    <lineage>
        <taxon>Bacteria</taxon>
        <taxon>Pseudomonadati</taxon>
        <taxon>Pseudomonadota</taxon>
        <taxon>Gammaproteobacteria</taxon>
        <taxon>Pseudomonadales</taxon>
        <taxon>Pseudomonadaceae</taxon>
        <taxon>Pseudomonas</taxon>
    </lineage>
</organism>
<keyword evidence="1" id="KW-0614">Plasmid</keyword>
<dbReference type="AlphaFoldDB" id="A0A1A9KMP7"/>
<accession>A0A1A9KMP7</accession>
<evidence type="ECO:0000313" key="2">
    <source>
        <dbReference type="Proteomes" id="UP000077748"/>
    </source>
</evidence>
<protein>
    <recommendedName>
        <fullName evidence="3">YkgJ family cysteine cluster protein</fullName>
    </recommendedName>
</protein>
<evidence type="ECO:0008006" key="3">
    <source>
        <dbReference type="Google" id="ProtNLM"/>
    </source>
</evidence>
<dbReference type="Pfam" id="PF03692">
    <property type="entry name" value="CxxCxxCC"/>
    <property type="match status" value="1"/>
</dbReference>
<sequence>MNELISTIDVSSLPKREALEAAAQENAFRIARDAPWIVNAGEMAAEIGDQKGSLKAKYMRLRKLGDRIAEAIGPHSACQKTCSHCCYIAVAIHEVEADIIAEATGRKRTQSPSGEPVGELANRYFRQPCPFLKQNACSIYNSRPMACRLHFSISGTNAMCDTRIAPVDSTAINLNLNDFWFGYMSVMHVSPMEDVRHYFPNPQTRK</sequence>
<geneLocation type="plasmid" evidence="2">
    <name>prbl16</name>
</geneLocation>
<dbReference type="EMBL" id="CP015879">
    <property type="protein sequence ID" value="ANI18877.1"/>
    <property type="molecule type" value="Genomic_DNA"/>
</dbReference>
<proteinExistence type="predicted"/>
<gene>
    <name evidence="1" type="ORF">A9C11_33020</name>
</gene>
<name>A0A1A9KMP7_9PSED</name>
<evidence type="ECO:0000313" key="1">
    <source>
        <dbReference type="EMBL" id="ANI18877.1"/>
    </source>
</evidence>
<reference evidence="1 2" key="1">
    <citation type="submission" date="2016-05" db="EMBL/GenBank/DDBJ databases">
        <title>Genome Sequence of Pseudomonas citronellolis Strain SJTE-3, an Estrogens and Persistent Organic Pollutants degradation strain.</title>
        <authorList>
            <person name="Liang R."/>
        </authorList>
    </citation>
    <scope>NUCLEOTIDE SEQUENCE [LARGE SCALE GENOMIC DNA]</scope>
    <source>
        <strain evidence="1 2">SJTE-3</strain>
        <plasmid evidence="2">Plasmid prbl16</plasmid>
    </source>
</reference>
<dbReference type="InterPro" id="IPR005358">
    <property type="entry name" value="Puta_zinc/iron-chelating_dom"/>
</dbReference>
<dbReference type="Proteomes" id="UP000077748">
    <property type="component" value="Plasmid pRBL16"/>
</dbReference>